<gene>
    <name evidence="2" type="ORF">FZC76_09070</name>
</gene>
<feature type="transmembrane region" description="Helical" evidence="1">
    <location>
        <begin position="15"/>
        <end position="34"/>
    </location>
</feature>
<dbReference type="Proteomes" id="UP000322524">
    <property type="component" value="Unassembled WGS sequence"/>
</dbReference>
<evidence type="ECO:0000313" key="3">
    <source>
        <dbReference type="Proteomes" id="UP000322524"/>
    </source>
</evidence>
<dbReference type="Pfam" id="PF11167">
    <property type="entry name" value="DUF2953"/>
    <property type="match status" value="1"/>
</dbReference>
<sequence>MLGDNGRGRKGCDSVIWAIIIFAIIILLLIMVLVTKITIQFYYHHQQDNDQMTVKLSAWYGLLRYTIDVPLISVDKETASIHVEEKTKVGGGNPSQGKQKEKDFSPKEIWQSFEDTYELVRHVVGMHEIVRRLLSRMEVNHLEWHSNVGLGDAAHTGMFVGAGWSIKGGIVGFLSNYTDFRAQPELSITPYFQYAVSQTMFKCMIRFRIGHAMLAGIRIVKYWKGGRPKFKTRPLSVLSKEDNHKSM</sequence>
<accession>A0A5D4T074</accession>
<keyword evidence="1" id="KW-0812">Transmembrane</keyword>
<name>A0A5D4T074_9BACI</name>
<keyword evidence="1" id="KW-1133">Transmembrane helix</keyword>
<dbReference type="InterPro" id="IPR021338">
    <property type="entry name" value="DUF2953"/>
</dbReference>
<proteinExistence type="predicted"/>
<protein>
    <submittedName>
        <fullName evidence="2">DUF2953 domain-containing protein</fullName>
    </submittedName>
</protein>
<dbReference type="STRING" id="79883.GCA_001636495_01638"/>
<reference evidence="2 3" key="1">
    <citation type="submission" date="2019-08" db="EMBL/GenBank/DDBJ databases">
        <title>Bacillus genomes from the desert of Cuatro Cienegas, Coahuila.</title>
        <authorList>
            <person name="Olmedo-Alvarez G."/>
        </authorList>
    </citation>
    <scope>NUCLEOTIDE SEQUENCE [LARGE SCALE GENOMIC DNA]</scope>
    <source>
        <strain evidence="2 3">CH28_1T</strain>
    </source>
</reference>
<dbReference type="EMBL" id="VTEV01000003">
    <property type="protein sequence ID" value="TYS69067.1"/>
    <property type="molecule type" value="Genomic_DNA"/>
</dbReference>
<keyword evidence="1" id="KW-0472">Membrane</keyword>
<dbReference type="AlphaFoldDB" id="A0A5D4T074"/>
<dbReference type="OrthoDB" id="1683589at2"/>
<evidence type="ECO:0000256" key="1">
    <source>
        <dbReference type="SAM" id="Phobius"/>
    </source>
</evidence>
<evidence type="ECO:0000313" key="2">
    <source>
        <dbReference type="EMBL" id="TYS69067.1"/>
    </source>
</evidence>
<organism evidence="2 3">
    <name type="scientific">Sutcliffiella horikoshii</name>
    <dbReference type="NCBI Taxonomy" id="79883"/>
    <lineage>
        <taxon>Bacteria</taxon>
        <taxon>Bacillati</taxon>
        <taxon>Bacillota</taxon>
        <taxon>Bacilli</taxon>
        <taxon>Bacillales</taxon>
        <taxon>Bacillaceae</taxon>
        <taxon>Sutcliffiella</taxon>
    </lineage>
</organism>
<comment type="caution">
    <text evidence="2">The sequence shown here is derived from an EMBL/GenBank/DDBJ whole genome shotgun (WGS) entry which is preliminary data.</text>
</comment>